<evidence type="ECO:0000313" key="1">
    <source>
        <dbReference type="EMBL" id="KAL0912942.1"/>
    </source>
</evidence>
<proteinExistence type="predicted"/>
<evidence type="ECO:0000313" key="2">
    <source>
        <dbReference type="Proteomes" id="UP001552299"/>
    </source>
</evidence>
<gene>
    <name evidence="1" type="ORF">M5K25_016366</name>
</gene>
<name>A0ABD0URM3_DENTH</name>
<dbReference type="AlphaFoldDB" id="A0ABD0URM3"/>
<dbReference type="EMBL" id="JANQDX010000013">
    <property type="protein sequence ID" value="KAL0912942.1"/>
    <property type="molecule type" value="Genomic_DNA"/>
</dbReference>
<reference evidence="1 2" key="1">
    <citation type="journal article" date="2024" name="Plant Biotechnol. J.">
        <title>Dendrobium thyrsiflorum genome and its molecular insights into genes involved in important horticultural traits.</title>
        <authorList>
            <person name="Chen B."/>
            <person name="Wang J.Y."/>
            <person name="Zheng P.J."/>
            <person name="Li K.L."/>
            <person name="Liang Y.M."/>
            <person name="Chen X.F."/>
            <person name="Zhang C."/>
            <person name="Zhao X."/>
            <person name="He X."/>
            <person name="Zhang G.Q."/>
            <person name="Liu Z.J."/>
            <person name="Xu Q."/>
        </authorList>
    </citation>
    <scope>NUCLEOTIDE SEQUENCE [LARGE SCALE GENOMIC DNA]</scope>
    <source>
        <strain evidence="1">GZMU011</strain>
    </source>
</reference>
<dbReference type="Proteomes" id="UP001552299">
    <property type="component" value="Unassembled WGS sequence"/>
</dbReference>
<protein>
    <submittedName>
        <fullName evidence="1">Uncharacterized protein</fullName>
    </submittedName>
</protein>
<keyword evidence="2" id="KW-1185">Reference proteome</keyword>
<comment type="caution">
    <text evidence="1">The sequence shown here is derived from an EMBL/GenBank/DDBJ whole genome shotgun (WGS) entry which is preliminary data.</text>
</comment>
<accession>A0ABD0URM3</accession>
<sequence>MKCRAGMILARRRDEAGSNAAAEVVYQWRKKMPELRCERLGLGMRAKRCVFEADKENRGNFTTRAPHLSSAQL</sequence>
<organism evidence="1 2">
    <name type="scientific">Dendrobium thyrsiflorum</name>
    <name type="common">Pinecone-like raceme dendrobium</name>
    <name type="synonym">Orchid</name>
    <dbReference type="NCBI Taxonomy" id="117978"/>
    <lineage>
        <taxon>Eukaryota</taxon>
        <taxon>Viridiplantae</taxon>
        <taxon>Streptophyta</taxon>
        <taxon>Embryophyta</taxon>
        <taxon>Tracheophyta</taxon>
        <taxon>Spermatophyta</taxon>
        <taxon>Magnoliopsida</taxon>
        <taxon>Liliopsida</taxon>
        <taxon>Asparagales</taxon>
        <taxon>Orchidaceae</taxon>
        <taxon>Epidendroideae</taxon>
        <taxon>Malaxideae</taxon>
        <taxon>Dendrobiinae</taxon>
        <taxon>Dendrobium</taxon>
    </lineage>
</organism>